<reference evidence="6" key="1">
    <citation type="journal article" date="2014" name="Int. J. Syst. Evol. Microbiol.">
        <title>Complete genome sequence of Corynebacterium casei LMG S-19264T (=DSM 44701T), isolated from a smear-ripened cheese.</title>
        <authorList>
            <consortium name="US DOE Joint Genome Institute (JGI-PGF)"/>
            <person name="Walter F."/>
            <person name="Albersmeier A."/>
            <person name="Kalinowski J."/>
            <person name="Ruckert C."/>
        </authorList>
    </citation>
    <scope>NUCLEOTIDE SEQUENCE</scope>
    <source>
        <strain evidence="6">JCM 31311</strain>
    </source>
</reference>
<feature type="active site" description="Proton donor/acceptor" evidence="3">
    <location>
        <position position="117"/>
    </location>
</feature>
<gene>
    <name evidence="6" type="ORF">GCM10008957_52010</name>
</gene>
<dbReference type="PANTHER" id="PTHR48100">
    <property type="entry name" value="BROAD-SPECIFICITY PHOSPHATASE YOR283W-RELATED"/>
    <property type="match status" value="1"/>
</dbReference>
<reference evidence="6" key="2">
    <citation type="submission" date="2020-09" db="EMBL/GenBank/DDBJ databases">
        <authorList>
            <person name="Sun Q."/>
            <person name="Ohkuma M."/>
        </authorList>
    </citation>
    <scope>NUCLEOTIDE SEQUENCE</scope>
    <source>
        <strain evidence="6">JCM 31311</strain>
    </source>
</reference>
<feature type="active site" description="Tele-phosphohistidine intermediate" evidence="3">
    <location>
        <position position="42"/>
    </location>
</feature>
<dbReference type="Gene3D" id="3.40.50.1240">
    <property type="entry name" value="Phosphoglycerate mutase-like"/>
    <property type="match status" value="1"/>
</dbReference>
<dbReference type="Pfam" id="PF00300">
    <property type="entry name" value="His_Phos_1"/>
    <property type="match status" value="1"/>
</dbReference>
<dbReference type="EMBL" id="BMQL01000069">
    <property type="protein sequence ID" value="GGR35734.1"/>
    <property type="molecule type" value="Genomic_DNA"/>
</dbReference>
<dbReference type="AlphaFoldDB" id="A0A918FG38"/>
<comment type="caution">
    <text evidence="6">The sequence shown here is derived from an EMBL/GenBank/DDBJ whole genome shotgun (WGS) entry which is preliminary data.</text>
</comment>
<feature type="region of interest" description="Disordered" evidence="5">
    <location>
        <begin position="1"/>
        <end position="20"/>
    </location>
</feature>
<evidence type="ECO:0000256" key="1">
    <source>
        <dbReference type="ARBA" id="ARBA00023152"/>
    </source>
</evidence>
<evidence type="ECO:0000313" key="7">
    <source>
        <dbReference type="Proteomes" id="UP000603865"/>
    </source>
</evidence>
<dbReference type="RefSeq" id="WP_189093447.1">
    <property type="nucleotide sequence ID" value="NZ_BMQL01000069.1"/>
</dbReference>
<dbReference type="InterPro" id="IPR029033">
    <property type="entry name" value="His_PPase_superfam"/>
</dbReference>
<dbReference type="InterPro" id="IPR013078">
    <property type="entry name" value="His_Pase_superF_clade-1"/>
</dbReference>
<dbReference type="GO" id="GO:0005737">
    <property type="term" value="C:cytoplasm"/>
    <property type="evidence" value="ECO:0007669"/>
    <property type="project" value="TreeGrafter"/>
</dbReference>
<dbReference type="SMART" id="SM00855">
    <property type="entry name" value="PGAM"/>
    <property type="match status" value="1"/>
</dbReference>
<accession>A0A918FG38</accession>
<evidence type="ECO:0000256" key="5">
    <source>
        <dbReference type="SAM" id="MobiDB-lite"/>
    </source>
</evidence>
<dbReference type="InterPro" id="IPR050275">
    <property type="entry name" value="PGM_Phosphatase"/>
</dbReference>
<evidence type="ECO:0000256" key="2">
    <source>
        <dbReference type="ARBA" id="ARBA00023235"/>
    </source>
</evidence>
<feature type="binding site" evidence="4">
    <location>
        <begin position="41"/>
        <end position="48"/>
    </location>
    <ligand>
        <name>substrate</name>
    </ligand>
</feature>
<evidence type="ECO:0000256" key="3">
    <source>
        <dbReference type="PIRSR" id="PIRSR613078-1"/>
    </source>
</evidence>
<feature type="compositionally biased region" description="Polar residues" evidence="5">
    <location>
        <begin position="1"/>
        <end position="11"/>
    </location>
</feature>
<dbReference type="CDD" id="cd07067">
    <property type="entry name" value="HP_PGM_like"/>
    <property type="match status" value="1"/>
</dbReference>
<keyword evidence="7" id="KW-1185">Reference proteome</keyword>
<evidence type="ECO:0000313" key="6">
    <source>
        <dbReference type="EMBL" id="GGR35734.1"/>
    </source>
</evidence>
<proteinExistence type="predicted"/>
<keyword evidence="2" id="KW-0413">Isomerase</keyword>
<organism evidence="6 7">
    <name type="scientific">Deinococcus ruber</name>
    <dbReference type="NCBI Taxonomy" id="1848197"/>
    <lineage>
        <taxon>Bacteria</taxon>
        <taxon>Thermotogati</taxon>
        <taxon>Deinococcota</taxon>
        <taxon>Deinococci</taxon>
        <taxon>Deinococcales</taxon>
        <taxon>Deinococcaceae</taxon>
        <taxon>Deinococcus</taxon>
    </lineage>
</organism>
<dbReference type="SUPFAM" id="SSF53254">
    <property type="entry name" value="Phosphoglycerate mutase-like"/>
    <property type="match status" value="1"/>
</dbReference>
<name>A0A918FG38_9DEIO</name>
<feature type="binding site" evidence="4">
    <location>
        <position position="91"/>
    </location>
    <ligand>
        <name>substrate</name>
    </ligand>
</feature>
<evidence type="ECO:0000256" key="4">
    <source>
        <dbReference type="PIRSR" id="PIRSR613078-2"/>
    </source>
</evidence>
<dbReference type="PROSITE" id="PS00175">
    <property type="entry name" value="PG_MUTASE"/>
    <property type="match status" value="1"/>
</dbReference>
<protein>
    <submittedName>
        <fullName evidence="6">Phosphoglycerate mutase</fullName>
    </submittedName>
</protein>
<keyword evidence="1" id="KW-0324">Glycolysis</keyword>
<dbReference type="PANTHER" id="PTHR48100:SF1">
    <property type="entry name" value="HISTIDINE PHOSPHATASE FAMILY PROTEIN-RELATED"/>
    <property type="match status" value="1"/>
</dbReference>
<dbReference type="InterPro" id="IPR001345">
    <property type="entry name" value="PG/BPGM_mutase_AS"/>
</dbReference>
<dbReference type="Proteomes" id="UP000603865">
    <property type="component" value="Unassembled WGS sequence"/>
</dbReference>
<sequence length="263" mass="28099">MSGGDDSTSSPERAPAIQAVKLPTGFSAPDRSTSTEFWVVRHGESTWNVLGRYQGQTDVPLSLEGRLQASMLAERLVGQTFAAVYSSDLSRALETATVVAERLESAPKVQIDAGLREIDVGVLSGRDTRQIRQDYAEYLEALRLDPWATRRPGGESMEDLFARAGASFQAMRERHPGQRVLVFTHGGVVRVAVGLALGGVPQNAWARLSVTNTSVTRVLLSPEGGTLLGFNDAAHLELLNQATEADDVLGPDVQGGEGTGQAS</sequence>
<dbReference type="GO" id="GO:0016791">
    <property type="term" value="F:phosphatase activity"/>
    <property type="evidence" value="ECO:0007669"/>
    <property type="project" value="TreeGrafter"/>
</dbReference>